<evidence type="ECO:0000313" key="3">
    <source>
        <dbReference type="EMBL" id="MEQ2244013.1"/>
    </source>
</evidence>
<feature type="compositionally biased region" description="Polar residues" evidence="1">
    <location>
        <begin position="1"/>
        <end position="11"/>
    </location>
</feature>
<keyword evidence="2" id="KW-0472">Membrane</keyword>
<evidence type="ECO:0000256" key="1">
    <source>
        <dbReference type="SAM" id="MobiDB-lite"/>
    </source>
</evidence>
<protein>
    <submittedName>
        <fullName evidence="3">Uncharacterized protein</fullName>
    </submittedName>
</protein>
<dbReference type="Proteomes" id="UP001482620">
    <property type="component" value="Unassembled WGS sequence"/>
</dbReference>
<gene>
    <name evidence="3" type="ORF">ILYODFUR_012796</name>
</gene>
<evidence type="ECO:0000313" key="4">
    <source>
        <dbReference type="Proteomes" id="UP001482620"/>
    </source>
</evidence>
<feature type="transmembrane region" description="Helical" evidence="2">
    <location>
        <begin position="28"/>
        <end position="53"/>
    </location>
</feature>
<evidence type="ECO:0000256" key="2">
    <source>
        <dbReference type="SAM" id="Phobius"/>
    </source>
</evidence>
<keyword evidence="2" id="KW-1133">Transmembrane helix</keyword>
<sequence length="70" mass="7547">MIATTQQNMTTELDLGSSDGPPRNWKGIGIAMVVILAVMSLVILSVVILTPVARQPGETTRSYCSWLNSL</sequence>
<keyword evidence="2" id="KW-0812">Transmembrane</keyword>
<name>A0ABV0UJN0_9TELE</name>
<proteinExistence type="predicted"/>
<accession>A0ABV0UJN0</accession>
<keyword evidence="4" id="KW-1185">Reference proteome</keyword>
<organism evidence="3 4">
    <name type="scientific">Ilyodon furcidens</name>
    <name type="common">goldbreast splitfin</name>
    <dbReference type="NCBI Taxonomy" id="33524"/>
    <lineage>
        <taxon>Eukaryota</taxon>
        <taxon>Metazoa</taxon>
        <taxon>Chordata</taxon>
        <taxon>Craniata</taxon>
        <taxon>Vertebrata</taxon>
        <taxon>Euteleostomi</taxon>
        <taxon>Actinopterygii</taxon>
        <taxon>Neopterygii</taxon>
        <taxon>Teleostei</taxon>
        <taxon>Neoteleostei</taxon>
        <taxon>Acanthomorphata</taxon>
        <taxon>Ovalentaria</taxon>
        <taxon>Atherinomorphae</taxon>
        <taxon>Cyprinodontiformes</taxon>
        <taxon>Goodeidae</taxon>
        <taxon>Ilyodon</taxon>
    </lineage>
</organism>
<reference evidence="3 4" key="1">
    <citation type="submission" date="2021-06" db="EMBL/GenBank/DDBJ databases">
        <authorList>
            <person name="Palmer J.M."/>
        </authorList>
    </citation>
    <scope>NUCLEOTIDE SEQUENCE [LARGE SCALE GENOMIC DNA]</scope>
    <source>
        <strain evidence="4">if_2019</strain>
        <tissue evidence="3">Muscle</tissue>
    </source>
</reference>
<feature type="region of interest" description="Disordered" evidence="1">
    <location>
        <begin position="1"/>
        <end position="21"/>
    </location>
</feature>
<dbReference type="EMBL" id="JAHRIQ010070530">
    <property type="protein sequence ID" value="MEQ2244013.1"/>
    <property type="molecule type" value="Genomic_DNA"/>
</dbReference>
<comment type="caution">
    <text evidence="3">The sequence shown here is derived from an EMBL/GenBank/DDBJ whole genome shotgun (WGS) entry which is preliminary data.</text>
</comment>